<evidence type="ECO:0000313" key="1">
    <source>
        <dbReference type="EMBL" id="CAH2035024.1"/>
    </source>
</evidence>
<dbReference type="AlphaFoldDB" id="A0AAU9RBK2"/>
<evidence type="ECO:0000313" key="2">
    <source>
        <dbReference type="Proteomes" id="UP000836841"/>
    </source>
</evidence>
<protein>
    <submittedName>
        <fullName evidence="1">Uncharacterized protein</fullName>
    </submittedName>
</protein>
<name>A0AAU9RBK2_THLAR</name>
<reference evidence="1 2" key="1">
    <citation type="submission" date="2022-03" db="EMBL/GenBank/DDBJ databases">
        <authorList>
            <person name="Nunn A."/>
            <person name="Chopra R."/>
            <person name="Nunn A."/>
            <person name="Contreras Garrido A."/>
        </authorList>
    </citation>
    <scope>NUCLEOTIDE SEQUENCE [LARGE SCALE GENOMIC DNA]</scope>
</reference>
<proteinExistence type="predicted"/>
<organism evidence="1 2">
    <name type="scientific">Thlaspi arvense</name>
    <name type="common">Field penny-cress</name>
    <dbReference type="NCBI Taxonomy" id="13288"/>
    <lineage>
        <taxon>Eukaryota</taxon>
        <taxon>Viridiplantae</taxon>
        <taxon>Streptophyta</taxon>
        <taxon>Embryophyta</taxon>
        <taxon>Tracheophyta</taxon>
        <taxon>Spermatophyta</taxon>
        <taxon>Magnoliopsida</taxon>
        <taxon>eudicotyledons</taxon>
        <taxon>Gunneridae</taxon>
        <taxon>Pentapetalae</taxon>
        <taxon>rosids</taxon>
        <taxon>malvids</taxon>
        <taxon>Brassicales</taxon>
        <taxon>Brassicaceae</taxon>
        <taxon>Thlaspideae</taxon>
        <taxon>Thlaspi</taxon>
    </lineage>
</organism>
<sequence>MVGDTTAQEAHLLERSIGIDLDEASRVQDSVFGKRGGVKEVIDALALARTTVFVCMHYHAGPSSKIGVANGSVKDFNSDFHFLRRIYAYFLNYKRLFWTPCYSSYIHIYHCYHNHYHHHDNKKQSHW</sequence>
<dbReference type="Proteomes" id="UP000836841">
    <property type="component" value="Chromosome 1"/>
</dbReference>
<gene>
    <name evidence="1" type="ORF">TAV2_LOCUS472</name>
</gene>
<accession>A0AAU9RBK2</accession>
<dbReference type="EMBL" id="OU466857">
    <property type="protein sequence ID" value="CAH2035024.1"/>
    <property type="molecule type" value="Genomic_DNA"/>
</dbReference>
<keyword evidence="2" id="KW-1185">Reference proteome</keyword>